<dbReference type="KEGG" id="ipo:Ilyop_1024"/>
<keyword evidence="2" id="KW-1185">Reference proteome</keyword>
<evidence type="ECO:0000313" key="1">
    <source>
        <dbReference type="EMBL" id="ADO82805.1"/>
    </source>
</evidence>
<dbReference type="eggNOG" id="COG3628">
    <property type="taxonomic scope" value="Bacteria"/>
</dbReference>
<dbReference type="HOGENOM" id="CLU_170883_2_0_0"/>
<dbReference type="STRING" id="572544.Ilyop_1024"/>
<reference evidence="1 2" key="1">
    <citation type="journal article" date="2010" name="Stand. Genomic Sci.">
        <title>Complete genome sequence of Ilyobacter polytropus type strain (CuHbu1).</title>
        <authorList>
            <person name="Sikorski J."/>
            <person name="Chertkov O."/>
            <person name="Lapidus A."/>
            <person name="Nolan M."/>
            <person name="Lucas S."/>
            <person name="Del Rio T.G."/>
            <person name="Tice H."/>
            <person name="Cheng J.F."/>
            <person name="Tapia R."/>
            <person name="Han C."/>
            <person name="Goodwin L."/>
            <person name="Pitluck S."/>
            <person name="Liolios K."/>
            <person name="Ivanova N."/>
            <person name="Mavromatis K."/>
            <person name="Mikhailova N."/>
            <person name="Pati A."/>
            <person name="Chen A."/>
            <person name="Palaniappan K."/>
            <person name="Land M."/>
            <person name="Hauser L."/>
            <person name="Chang Y.J."/>
            <person name="Jeffries C.D."/>
            <person name="Brambilla E."/>
            <person name="Yasawong M."/>
            <person name="Rohde M."/>
            <person name="Pukall R."/>
            <person name="Spring S."/>
            <person name="Goker M."/>
            <person name="Woyke T."/>
            <person name="Bristow J."/>
            <person name="Eisen J.A."/>
            <person name="Markowitz V."/>
            <person name="Hugenholtz P."/>
            <person name="Kyrpides N.C."/>
            <person name="Klenk H.P."/>
        </authorList>
    </citation>
    <scope>NUCLEOTIDE SEQUENCE [LARGE SCALE GENOMIC DNA]</scope>
    <source>
        <strain evidence="2">ATCC 51220 / DSM 2926 / LMG 16218 / CuHBu1</strain>
    </source>
</reference>
<protein>
    <submittedName>
        <fullName evidence="1">GpW/GP25 family protein</fullName>
    </submittedName>
</protein>
<dbReference type="OrthoDB" id="9814725at2"/>
<gene>
    <name evidence="1" type="ordered locus">Ilyop_1024</name>
</gene>
<evidence type="ECO:0000313" key="2">
    <source>
        <dbReference type="Proteomes" id="UP000006875"/>
    </source>
</evidence>
<dbReference type="Proteomes" id="UP000006875">
    <property type="component" value="Chromosome"/>
</dbReference>
<dbReference type="EMBL" id="CP002281">
    <property type="protein sequence ID" value="ADO82805.1"/>
    <property type="molecule type" value="Genomic_DNA"/>
</dbReference>
<proteinExistence type="predicted"/>
<sequence length="99" mass="11002">MTYTLEADNRVNLKAKGTERILQNGANILSVINGEVVLGRAIGINGDVVDSPITKASEIINIKKQFEKYEPRLKVHKVTYEADHQRGILKPCVEVSIVE</sequence>
<dbReference type="RefSeq" id="WP_013387473.1">
    <property type="nucleotide sequence ID" value="NC_014632.1"/>
</dbReference>
<organism evidence="1 2">
    <name type="scientific">Ilyobacter polytropus (strain ATCC 51220 / DSM 2926 / LMG 16218 / CuHBu1)</name>
    <dbReference type="NCBI Taxonomy" id="572544"/>
    <lineage>
        <taxon>Bacteria</taxon>
        <taxon>Fusobacteriati</taxon>
        <taxon>Fusobacteriota</taxon>
        <taxon>Fusobacteriia</taxon>
        <taxon>Fusobacteriales</taxon>
        <taxon>Fusobacteriaceae</taxon>
        <taxon>Ilyobacter</taxon>
    </lineage>
</organism>
<accession>E3H9A6</accession>
<dbReference type="SUPFAM" id="SSF160719">
    <property type="entry name" value="gpW/gp25-like"/>
    <property type="match status" value="1"/>
</dbReference>
<name>E3H9A6_ILYPC</name>
<dbReference type="AlphaFoldDB" id="E3H9A6"/>
<dbReference type="Gene3D" id="3.10.450.40">
    <property type="match status" value="1"/>
</dbReference>